<protein>
    <submittedName>
        <fullName evidence="1">Uncharacterized protein</fullName>
    </submittedName>
</protein>
<keyword evidence="2" id="KW-1185">Reference proteome</keyword>
<comment type="caution">
    <text evidence="1">The sequence shown here is derived from an EMBL/GenBank/DDBJ whole genome shotgun (WGS) entry which is preliminary data.</text>
</comment>
<dbReference type="OrthoDB" id="542841at2759"/>
<dbReference type="STRING" id="4846.A0A367J2U0"/>
<gene>
    <name evidence="1" type="ORF">CU098_009686</name>
</gene>
<evidence type="ECO:0000313" key="2">
    <source>
        <dbReference type="Proteomes" id="UP000253551"/>
    </source>
</evidence>
<evidence type="ECO:0000313" key="1">
    <source>
        <dbReference type="EMBL" id="RCH84257.1"/>
    </source>
</evidence>
<dbReference type="Gene3D" id="1.25.40.20">
    <property type="entry name" value="Ankyrin repeat-containing domain"/>
    <property type="match status" value="1"/>
</dbReference>
<dbReference type="InterPro" id="IPR036770">
    <property type="entry name" value="Ankyrin_rpt-contain_sf"/>
</dbReference>
<name>A0A367J2U0_RHIST</name>
<proteinExistence type="predicted"/>
<dbReference type="EMBL" id="PJQM01004497">
    <property type="protein sequence ID" value="RCH84257.1"/>
    <property type="molecule type" value="Genomic_DNA"/>
</dbReference>
<accession>A0A367J2U0</accession>
<feature type="non-terminal residue" evidence="1">
    <location>
        <position position="1"/>
    </location>
</feature>
<dbReference type="SUPFAM" id="SSF48403">
    <property type="entry name" value="Ankyrin repeat"/>
    <property type="match status" value="1"/>
</dbReference>
<reference evidence="1 2" key="1">
    <citation type="journal article" date="2018" name="G3 (Bethesda)">
        <title>Phylogenetic and Phylogenomic Definition of Rhizopus Species.</title>
        <authorList>
            <person name="Gryganskyi A.P."/>
            <person name="Golan J."/>
            <person name="Dolatabadi S."/>
            <person name="Mondo S."/>
            <person name="Robb S."/>
            <person name="Idnurm A."/>
            <person name="Muszewska A."/>
            <person name="Steczkiewicz K."/>
            <person name="Masonjones S."/>
            <person name="Liao H.L."/>
            <person name="Gajdeczka M.T."/>
            <person name="Anike F."/>
            <person name="Vuek A."/>
            <person name="Anishchenko I.M."/>
            <person name="Voigt K."/>
            <person name="de Hoog G.S."/>
            <person name="Smith M.E."/>
            <person name="Heitman J."/>
            <person name="Vilgalys R."/>
            <person name="Stajich J.E."/>
        </authorList>
    </citation>
    <scope>NUCLEOTIDE SEQUENCE [LARGE SCALE GENOMIC DNA]</scope>
    <source>
        <strain evidence="1 2">LSU 92-RS-03</strain>
    </source>
</reference>
<dbReference type="AlphaFoldDB" id="A0A367J2U0"/>
<organism evidence="1 2">
    <name type="scientific">Rhizopus stolonifer</name>
    <name type="common">Rhizopus nigricans</name>
    <dbReference type="NCBI Taxonomy" id="4846"/>
    <lineage>
        <taxon>Eukaryota</taxon>
        <taxon>Fungi</taxon>
        <taxon>Fungi incertae sedis</taxon>
        <taxon>Mucoromycota</taxon>
        <taxon>Mucoromycotina</taxon>
        <taxon>Mucoromycetes</taxon>
        <taxon>Mucorales</taxon>
        <taxon>Mucorineae</taxon>
        <taxon>Rhizopodaceae</taxon>
        <taxon>Rhizopus</taxon>
    </lineage>
</organism>
<sequence length="95" mass="10775">AVKNNNIKWIQVALEAGFDVNWSDPVEDRRAIDVALCTGRLSVLKLLLNQPNIDLTLEDAWGMTVLDKIHILKKKNRVPLDTLEDMHSLITSKLK</sequence>
<dbReference type="Proteomes" id="UP000253551">
    <property type="component" value="Unassembled WGS sequence"/>
</dbReference>